<dbReference type="PRINTS" id="PR00625">
    <property type="entry name" value="JDOMAIN"/>
</dbReference>
<dbReference type="GO" id="GO:0003677">
    <property type="term" value="F:DNA binding"/>
    <property type="evidence" value="ECO:0007669"/>
    <property type="project" value="UniProtKB-KW"/>
</dbReference>
<gene>
    <name evidence="2" type="ORF">SAMN02746065_11115</name>
</gene>
<dbReference type="EMBL" id="FWXY01000011">
    <property type="protein sequence ID" value="SMC80958.1"/>
    <property type="molecule type" value="Genomic_DNA"/>
</dbReference>
<dbReference type="Proteomes" id="UP000192418">
    <property type="component" value="Unassembled WGS sequence"/>
</dbReference>
<dbReference type="AlphaFoldDB" id="A0A1W2C8G1"/>
<dbReference type="PANTHER" id="PTHR43948:SF10">
    <property type="entry name" value="MRJ, ISOFORM E"/>
    <property type="match status" value="1"/>
</dbReference>
<proteinExistence type="predicted"/>
<evidence type="ECO:0000313" key="2">
    <source>
        <dbReference type="EMBL" id="SMC80958.1"/>
    </source>
</evidence>
<dbReference type="GO" id="GO:0051082">
    <property type="term" value="F:unfolded protein binding"/>
    <property type="evidence" value="ECO:0007669"/>
    <property type="project" value="InterPro"/>
</dbReference>
<dbReference type="SUPFAM" id="SSF49493">
    <property type="entry name" value="HSP40/DnaJ peptide-binding domain"/>
    <property type="match status" value="1"/>
</dbReference>
<dbReference type="Pfam" id="PF01556">
    <property type="entry name" value="DnaJ_C"/>
    <property type="match status" value="1"/>
</dbReference>
<dbReference type="GO" id="GO:0051087">
    <property type="term" value="F:protein-folding chaperone binding"/>
    <property type="evidence" value="ECO:0007669"/>
    <property type="project" value="TreeGrafter"/>
</dbReference>
<keyword evidence="3" id="KW-1185">Reference proteome</keyword>
<dbReference type="InterPro" id="IPR001623">
    <property type="entry name" value="DnaJ_domain"/>
</dbReference>
<dbReference type="SMART" id="SM00271">
    <property type="entry name" value="DnaJ"/>
    <property type="match status" value="1"/>
</dbReference>
<dbReference type="SUPFAM" id="SSF46565">
    <property type="entry name" value="Chaperone J-domain"/>
    <property type="match status" value="1"/>
</dbReference>
<evidence type="ECO:0000259" key="1">
    <source>
        <dbReference type="PROSITE" id="PS50076"/>
    </source>
</evidence>
<feature type="domain" description="J" evidence="1">
    <location>
        <begin position="5"/>
        <end position="70"/>
    </location>
</feature>
<dbReference type="OrthoDB" id="9779889at2"/>
<dbReference type="Gene3D" id="2.60.260.20">
    <property type="entry name" value="Urease metallochaperone UreE, N-terminal domain"/>
    <property type="match status" value="1"/>
</dbReference>
<dbReference type="InterPro" id="IPR008971">
    <property type="entry name" value="HSP40/DnaJ_pept-bd"/>
</dbReference>
<keyword evidence="2" id="KW-0238">DNA-binding</keyword>
<protein>
    <submittedName>
        <fullName evidence="2">Curved DNA-binding protein</fullName>
    </submittedName>
</protein>
<dbReference type="STRING" id="1121400.SAMN02746065_11115"/>
<dbReference type="GO" id="GO:0005737">
    <property type="term" value="C:cytoplasm"/>
    <property type="evidence" value="ECO:0007669"/>
    <property type="project" value="TreeGrafter"/>
</dbReference>
<dbReference type="InterPro" id="IPR002939">
    <property type="entry name" value="DnaJ_C"/>
</dbReference>
<evidence type="ECO:0000313" key="3">
    <source>
        <dbReference type="Proteomes" id="UP000192418"/>
    </source>
</evidence>
<sequence>MTTLDYYKTLNISRQADSTQIKQAYKKLAIRFHPDRNPDDESAADKMARLNEAYAVLSNPEKRAHYDQLCKQFGDGATGQFRQNNNYNDILQESDIEKIFQEIADNFGIRGFNEIFKSGSTHGGGFFMFGTFGHNRGNHPRGSGRNILQGVGKTLLKNVFSQALKAPDLDKSLNCYDTIALSQSHAEKGGPYAYYHKAQDRKLIVKVPENIQEGRKIRLKGLGKEDPVSGEKGDLYLTVSINNNLISKVKKFLFR</sequence>
<organism evidence="2 3">
    <name type="scientific">Desulfocicer vacuolatum DSM 3385</name>
    <dbReference type="NCBI Taxonomy" id="1121400"/>
    <lineage>
        <taxon>Bacteria</taxon>
        <taxon>Pseudomonadati</taxon>
        <taxon>Thermodesulfobacteriota</taxon>
        <taxon>Desulfobacteria</taxon>
        <taxon>Desulfobacterales</taxon>
        <taxon>Desulfobacteraceae</taxon>
        <taxon>Desulfocicer</taxon>
    </lineage>
</organism>
<dbReference type="PROSITE" id="PS50076">
    <property type="entry name" value="DNAJ_2"/>
    <property type="match status" value="1"/>
</dbReference>
<dbReference type="InterPro" id="IPR036869">
    <property type="entry name" value="J_dom_sf"/>
</dbReference>
<dbReference type="Gene3D" id="1.10.287.110">
    <property type="entry name" value="DnaJ domain"/>
    <property type="match status" value="1"/>
</dbReference>
<dbReference type="GO" id="GO:0044183">
    <property type="term" value="F:protein folding chaperone"/>
    <property type="evidence" value="ECO:0007669"/>
    <property type="project" value="TreeGrafter"/>
</dbReference>
<name>A0A1W2C8G1_9BACT</name>
<reference evidence="2 3" key="1">
    <citation type="submission" date="2017-04" db="EMBL/GenBank/DDBJ databases">
        <authorList>
            <person name="Afonso C.L."/>
            <person name="Miller P.J."/>
            <person name="Scott M.A."/>
            <person name="Spackman E."/>
            <person name="Goraichik I."/>
            <person name="Dimitrov K.M."/>
            <person name="Suarez D.L."/>
            <person name="Swayne D.E."/>
        </authorList>
    </citation>
    <scope>NUCLEOTIDE SEQUENCE [LARGE SCALE GENOMIC DNA]</scope>
    <source>
        <strain evidence="2 3">DSM 3385</strain>
    </source>
</reference>
<dbReference type="CDD" id="cd06257">
    <property type="entry name" value="DnaJ"/>
    <property type="match status" value="1"/>
</dbReference>
<dbReference type="Pfam" id="PF00226">
    <property type="entry name" value="DnaJ"/>
    <property type="match status" value="1"/>
</dbReference>
<accession>A0A1W2C8G1</accession>
<dbReference type="PANTHER" id="PTHR43948">
    <property type="entry name" value="DNAJ HOMOLOG SUBFAMILY B"/>
    <property type="match status" value="1"/>
</dbReference>
<dbReference type="RefSeq" id="WP_084069419.1">
    <property type="nucleotide sequence ID" value="NZ_FWXY01000011.1"/>
</dbReference>